<evidence type="ECO:0000313" key="2">
    <source>
        <dbReference type="Proteomes" id="UP001152562"/>
    </source>
</evidence>
<name>A0A9P0T1Q6_PIEBR</name>
<dbReference type="Gene3D" id="3.40.50.10810">
    <property type="entry name" value="Tandem AAA-ATPase domain"/>
    <property type="match status" value="1"/>
</dbReference>
<dbReference type="InterPro" id="IPR038718">
    <property type="entry name" value="SNF2-like_sf"/>
</dbReference>
<proteinExistence type="predicted"/>
<dbReference type="Proteomes" id="UP001152562">
    <property type="component" value="Unassembled WGS sequence"/>
</dbReference>
<dbReference type="EMBL" id="CALOZG010000003">
    <property type="protein sequence ID" value="CAH3998053.1"/>
    <property type="molecule type" value="Genomic_DNA"/>
</dbReference>
<comment type="caution">
    <text evidence="1">The sequence shown here is derived from an EMBL/GenBank/DDBJ whole genome shotgun (WGS) entry which is preliminary data.</text>
</comment>
<dbReference type="AlphaFoldDB" id="A0A9P0T1Q6"/>
<keyword evidence="2" id="KW-1185">Reference proteome</keyword>
<organism evidence="1 2">
    <name type="scientific">Pieris brassicae</name>
    <name type="common">White butterfly</name>
    <name type="synonym">Large white butterfly</name>
    <dbReference type="NCBI Taxonomy" id="7116"/>
    <lineage>
        <taxon>Eukaryota</taxon>
        <taxon>Metazoa</taxon>
        <taxon>Ecdysozoa</taxon>
        <taxon>Arthropoda</taxon>
        <taxon>Hexapoda</taxon>
        <taxon>Insecta</taxon>
        <taxon>Pterygota</taxon>
        <taxon>Neoptera</taxon>
        <taxon>Endopterygota</taxon>
        <taxon>Lepidoptera</taxon>
        <taxon>Glossata</taxon>
        <taxon>Ditrysia</taxon>
        <taxon>Papilionoidea</taxon>
        <taxon>Pieridae</taxon>
        <taxon>Pierinae</taxon>
        <taxon>Pieris</taxon>
    </lineage>
</organism>
<accession>A0A9P0T1Q6</accession>
<dbReference type="SUPFAM" id="SSF52540">
    <property type="entry name" value="P-loop containing nucleoside triphosphate hydrolases"/>
    <property type="match status" value="1"/>
</dbReference>
<protein>
    <submittedName>
        <fullName evidence="1">Uncharacterized protein</fullName>
    </submittedName>
</protein>
<evidence type="ECO:0000313" key="1">
    <source>
        <dbReference type="EMBL" id="CAH3998053.1"/>
    </source>
</evidence>
<dbReference type="InterPro" id="IPR027417">
    <property type="entry name" value="P-loop_NTPase"/>
</dbReference>
<sequence length="544" mass="62956">MSQLLLFENIRFLLPYLTRTYLGKESTNMYKIMLETLVLDKIPGKENICVKPKHKMYDHQIDGVRFLFKKWKNKSQIKPSDYCVLSFPPEQGKSVTVLLFLYAVRTHLCYPILILCKDNEEVLKWMINLKKWTGYREDDIAIDPNKALINKQIFIKKYSDVSKLGPFFRRTWSIAIIKTDEFVSLPLFHHVEFTIWLTSSDLTKNVSLLKSMHNWIMPKVEFEMHTEIVPKWKNEILKHSMLETFVLIRTATSLNCQDKVSSPSTERKRLKNKDATGLKVKRTKKTTDGNSRGVTHDKMDVETFIRNEKPVRSLRKEIDEEYDFDIEDGNVINRVEVLKNNVVHGEIMESTLYESLKGTNNGIESGYPAQEINKNATDCDTNKKIDEEVPNRIVDIGNSCNILKENSEMSTESNISDIKNDELINDFEAATNDVIKETFNIATESDTIDKIQDVFKIPEERGKSEEVTEQSHDILQENCEISESNTSDIKHDKSSELEAKIVEADVACTKNKPFTYDSDLDTKFNEMQEKAMKKFKGSFLDSIF</sequence>
<reference evidence="1" key="1">
    <citation type="submission" date="2022-05" db="EMBL/GenBank/DDBJ databases">
        <authorList>
            <person name="Okamura Y."/>
        </authorList>
    </citation>
    <scope>NUCLEOTIDE SEQUENCE</scope>
</reference>
<gene>
    <name evidence="1" type="ORF">PIBRA_LOCUS2466</name>
</gene>